<reference evidence="1 2" key="1">
    <citation type="journal article" date="2014" name="Int. J. Syst. Evol. Microbiol.">
        <title>Complete genome sequence of Corynebacterium casei LMG S-19264T (=DSM 44701T), isolated from a smear-ripened cheese.</title>
        <authorList>
            <consortium name="US DOE Joint Genome Institute (JGI-PGF)"/>
            <person name="Walter F."/>
            <person name="Albersmeier A."/>
            <person name="Kalinowski J."/>
            <person name="Ruckert C."/>
        </authorList>
    </citation>
    <scope>NUCLEOTIDE SEQUENCE [LARGE SCALE GENOMIC DNA]</scope>
    <source>
        <strain evidence="1 2">JCM 4255</strain>
    </source>
</reference>
<evidence type="ECO:0008006" key="3">
    <source>
        <dbReference type="Google" id="ProtNLM"/>
    </source>
</evidence>
<dbReference type="KEGG" id="stui:GCM10017668_21450"/>
<dbReference type="EMBL" id="AP023439">
    <property type="protein sequence ID" value="BCL20302.1"/>
    <property type="molecule type" value="Genomic_DNA"/>
</dbReference>
<accession>A0A7G1NDP3</accession>
<proteinExistence type="predicted"/>
<evidence type="ECO:0000313" key="1">
    <source>
        <dbReference type="EMBL" id="BCL20302.1"/>
    </source>
</evidence>
<evidence type="ECO:0000313" key="2">
    <source>
        <dbReference type="Proteomes" id="UP000516373"/>
    </source>
</evidence>
<dbReference type="RefSeq" id="WP_190898523.1">
    <property type="nucleotide sequence ID" value="NZ_AP023439.1"/>
</dbReference>
<organism evidence="1 2">
    <name type="scientific">Streptomyces tuirus</name>
    <dbReference type="NCBI Taxonomy" id="68278"/>
    <lineage>
        <taxon>Bacteria</taxon>
        <taxon>Bacillati</taxon>
        <taxon>Actinomycetota</taxon>
        <taxon>Actinomycetes</taxon>
        <taxon>Kitasatosporales</taxon>
        <taxon>Streptomycetaceae</taxon>
        <taxon>Streptomyces</taxon>
    </lineage>
</organism>
<dbReference type="InterPro" id="IPR025048">
    <property type="entry name" value="DUF3987"/>
</dbReference>
<sequence>MSEAEEPEVSPTGRPWPVLGEKAFHGLAGRIVTTIEPHTEADPAAMLFTLYSAAGALIGKGPHILTGGVHHGARIWSLIIGRTAGGMKGTSAAEIRRVLTVTDEGFVHDRVMGGLSSAEGLIIQVRDPSGDPDSDSYDEGVEDKRLLVIESEFASVLAQGKREGNTLLPLIRQAWDGGTLRTMTVKPKIATEPHIGIVGHITPTELRMKLNEAERAGGTMNRFLPVLSKRSKLLPDGGDLAEADVKALGAELRAVIDKAQTIGQMRRSTDAAKHWRELYDRLAADHAGDGPVAQVVARAAPQVLRLSVTAALLDGFDYIDLPHLEAAEAMWDYAEDTAWYVFGGGSGNPDLDRLRTFVDEGGEEGVTRTDINAKCFGRNKKASEVEALVVELLKINGYAEFTKPTAGRPVKGVRRIKPK</sequence>
<dbReference type="AlphaFoldDB" id="A0A7G1NDP3"/>
<name>A0A7G1NDP3_9ACTN</name>
<gene>
    <name evidence="1" type="ORF">GCM10017668_21450</name>
</gene>
<dbReference type="Proteomes" id="UP000516373">
    <property type="component" value="Chromosome"/>
</dbReference>
<protein>
    <recommendedName>
        <fullName evidence="3">DUF3987 domain-containing protein</fullName>
    </recommendedName>
</protein>
<dbReference type="Pfam" id="PF13148">
    <property type="entry name" value="DUF3987"/>
    <property type="match status" value="1"/>
</dbReference>